<dbReference type="Gene3D" id="3.40.50.300">
    <property type="entry name" value="P-loop containing nucleotide triphosphate hydrolases"/>
    <property type="match status" value="2"/>
</dbReference>
<dbReference type="GO" id="GO:0005737">
    <property type="term" value="C:cytoplasm"/>
    <property type="evidence" value="ECO:0007669"/>
    <property type="project" value="TreeGrafter"/>
</dbReference>
<keyword evidence="2" id="KW-0399">Innate immunity</keyword>
<dbReference type="PROSITE" id="PS51192">
    <property type="entry name" value="HELICASE_ATP_BIND_1"/>
    <property type="match status" value="1"/>
</dbReference>
<keyword evidence="11" id="KW-1185">Reference proteome</keyword>
<feature type="domain" description="Helicase ATP-binding" evidence="7">
    <location>
        <begin position="312"/>
        <end position="498"/>
    </location>
</feature>
<accession>A0A498SIK9</accession>
<dbReference type="Gene3D" id="2.170.150.30">
    <property type="entry name" value="RIG-I-like receptor, C-terminal regulatory domain"/>
    <property type="match status" value="1"/>
</dbReference>
<dbReference type="PANTHER" id="PTHR14074">
    <property type="entry name" value="HELICASE WITH DEATH DOMAIN-RELATED"/>
    <property type="match status" value="1"/>
</dbReference>
<dbReference type="InterPro" id="IPR011545">
    <property type="entry name" value="DEAD/DEAH_box_helicase_dom"/>
</dbReference>
<evidence type="ECO:0000256" key="3">
    <source>
        <dbReference type="ARBA" id="ARBA00022741"/>
    </source>
</evidence>
<dbReference type="PROSITE" id="PS51194">
    <property type="entry name" value="HELICASE_CTER"/>
    <property type="match status" value="1"/>
</dbReference>
<dbReference type="PROSITE" id="PS51789">
    <property type="entry name" value="RLR_CTR"/>
    <property type="match status" value="1"/>
</dbReference>
<comment type="catalytic activity">
    <reaction evidence="6">
        <text>ATP + H2O = ADP + phosphate + H(+)</text>
        <dbReference type="Rhea" id="RHEA:13065"/>
        <dbReference type="ChEBI" id="CHEBI:15377"/>
        <dbReference type="ChEBI" id="CHEBI:15378"/>
        <dbReference type="ChEBI" id="CHEBI:30616"/>
        <dbReference type="ChEBI" id="CHEBI:43474"/>
        <dbReference type="ChEBI" id="CHEBI:456216"/>
        <dbReference type="EC" id="3.6.4.13"/>
    </reaction>
    <physiologicalReaction direction="left-to-right" evidence="6">
        <dbReference type="Rhea" id="RHEA:13066"/>
    </physiologicalReaction>
</comment>
<dbReference type="InterPro" id="IPR027417">
    <property type="entry name" value="P-loop_NTPase"/>
</dbReference>
<dbReference type="SMART" id="SM00382">
    <property type="entry name" value="AAA"/>
    <property type="match status" value="1"/>
</dbReference>
<dbReference type="SMART" id="SM00487">
    <property type="entry name" value="DEXDc"/>
    <property type="match status" value="1"/>
</dbReference>
<dbReference type="Proteomes" id="UP000276991">
    <property type="component" value="Unassembled WGS sequence"/>
</dbReference>
<evidence type="ECO:0000259" key="8">
    <source>
        <dbReference type="PROSITE" id="PS51194"/>
    </source>
</evidence>
<dbReference type="OrthoDB" id="416741at2759"/>
<dbReference type="GO" id="GO:0045087">
    <property type="term" value="P:innate immune response"/>
    <property type="evidence" value="ECO:0007669"/>
    <property type="project" value="UniProtKB-KW"/>
</dbReference>
<dbReference type="Gene3D" id="1.20.1320.30">
    <property type="match status" value="1"/>
</dbReference>
<comment type="similarity">
    <text evidence="1">Belongs to the helicase family. RLR subfamily.</text>
</comment>
<protein>
    <recommendedName>
        <fullName evidence="12">RNA helicase</fullName>
    </recommendedName>
</protein>
<dbReference type="Pfam" id="PF00271">
    <property type="entry name" value="Helicase_C"/>
    <property type="match status" value="1"/>
</dbReference>
<dbReference type="GO" id="GO:0005524">
    <property type="term" value="F:ATP binding"/>
    <property type="evidence" value="ECO:0007669"/>
    <property type="project" value="UniProtKB-KW"/>
</dbReference>
<evidence type="ECO:0000256" key="5">
    <source>
        <dbReference type="ARBA" id="ARBA00022859"/>
    </source>
</evidence>
<dbReference type="GO" id="GO:0003724">
    <property type="term" value="F:RNA helicase activity"/>
    <property type="evidence" value="ECO:0007669"/>
    <property type="project" value="UniProtKB-EC"/>
</dbReference>
<dbReference type="AlphaFoldDB" id="A0A498SIK9"/>
<dbReference type="InterPro" id="IPR014001">
    <property type="entry name" value="Helicase_ATP-bd"/>
</dbReference>
<dbReference type="InterPro" id="IPR003593">
    <property type="entry name" value="AAA+_ATPase"/>
</dbReference>
<evidence type="ECO:0000313" key="11">
    <source>
        <dbReference type="Proteomes" id="UP000276991"/>
    </source>
</evidence>
<evidence type="ECO:0000259" key="7">
    <source>
        <dbReference type="PROSITE" id="PS51192"/>
    </source>
</evidence>
<feature type="domain" description="Helicase C-terminal" evidence="8">
    <location>
        <begin position="682"/>
        <end position="869"/>
    </location>
</feature>
<keyword evidence="5" id="KW-0391">Immunity</keyword>
<dbReference type="Pfam" id="PF11648">
    <property type="entry name" value="RIG-I_C-RD"/>
    <property type="match status" value="1"/>
</dbReference>
<name>A0A498SIK9_ACAVI</name>
<reference evidence="10 11" key="1">
    <citation type="submission" date="2018-08" db="EMBL/GenBank/DDBJ databases">
        <authorList>
            <person name="Laetsch R D."/>
            <person name="Stevens L."/>
            <person name="Kumar S."/>
            <person name="Blaxter L. M."/>
        </authorList>
    </citation>
    <scope>NUCLEOTIDE SEQUENCE [LARGE SCALE GENOMIC DNA]</scope>
</reference>
<evidence type="ECO:0000259" key="9">
    <source>
        <dbReference type="PROSITE" id="PS51789"/>
    </source>
</evidence>
<proteinExistence type="inferred from homology"/>
<dbReference type="InterPro" id="IPR001650">
    <property type="entry name" value="Helicase_C-like"/>
</dbReference>
<dbReference type="InterPro" id="IPR051363">
    <property type="entry name" value="RLR_Helicase"/>
</dbReference>
<dbReference type="EMBL" id="UPTC01001300">
    <property type="protein sequence ID" value="VBB31600.1"/>
    <property type="molecule type" value="Genomic_DNA"/>
</dbReference>
<evidence type="ECO:0000256" key="1">
    <source>
        <dbReference type="ARBA" id="ARBA00006866"/>
    </source>
</evidence>
<dbReference type="STRING" id="6277.A0A498SIK9"/>
<organism evidence="10 11">
    <name type="scientific">Acanthocheilonema viteae</name>
    <name type="common">Filarial nematode worm</name>
    <name type="synonym">Dipetalonema viteae</name>
    <dbReference type="NCBI Taxonomy" id="6277"/>
    <lineage>
        <taxon>Eukaryota</taxon>
        <taxon>Metazoa</taxon>
        <taxon>Ecdysozoa</taxon>
        <taxon>Nematoda</taxon>
        <taxon>Chromadorea</taxon>
        <taxon>Rhabditida</taxon>
        <taxon>Spirurina</taxon>
        <taxon>Spiruromorpha</taxon>
        <taxon>Filarioidea</taxon>
        <taxon>Onchocercidae</taxon>
        <taxon>Acanthocheilonema</taxon>
    </lineage>
</organism>
<sequence length="1011" mass="116720">MWASLLRDQRDSDRLVYVYPRVSTLIIFLSPHMFGDRVAAFKITTTIIANMMSPEQELRLLYLYDEEIIKRIAVHHVEAVKFAKLLKHNEYETLVEQYNFNWIVFSVKLWERLWKASTRTLLFETVLSYLLACDQKLHRRLLCINFTSSMLDLIEILRNLDEIFKNMKPDVVCEEISRISDHHANLMKPVKNIIERLGETSAKKYILRTVLDMGEGGFLDLLNAVAACSDTAHHFVMELYPDFERYYRKFYFCECDVPIANVIMESRSNKLEKVCMMDLRYEHFPVSASDAVKDDIYEGNVIILRNYQKELAQAAYEGRNTLICAPTGTGKTVVAASIARNHLVLGRKNDFHTKICFFVTNTTFLEQQAKTLEKFVGHRWKVVFLSGITVNTPIAETIEAHDVIIITPQLIVNLLKTCNKYNDLPFSLSSFSLIFFDEAHHADGNHPYNVIMNDYHDMKHTGKILDGKRLPQVVGLTASLGIGNAQNALEAVDHFIKICANLDITVLSYVHENIDELRAFSSIAADETKLIEFDITTDSVAVGVLDLFKRFEDILNRIARSLSMSDKIYKHSNQDMLHRLTSPPHDKYSKVYETWFSQLLVKFVPVAKLERESRFLIMTCLQFIGILFRTLEYYIHFPSYVAKKYFENEFDIVRHTASQELVNIMRTCPLKTVVGNSTDNKLYNELLRELHDQFSKHKDGRAIVFVLTRDFAGQLSKELNKDENLQMLDVKSDFITGINASGEIGGQSISQQRDILVRFTSGDIKILCATSVAEEGIDIQKCNLHIVLGRGRAINSRCVLITCDQKLQAREEKNIIREQIMRSALKLIDQKSPNWFREEVLKRVEQNTAERTRKKLLSREKKIALASRRYTLLCKKCDAIICDSNDIVVTSTYSHYLCICKEIWNRSSQRSFPKDMIERENYYQFKGVGSICCIKCNHHWGRVVRYNDFTLPLIAANAFVLVAENGERFQKKQWKQIVENLFSPRKIELCDYAIMKDISALPDPISDDFCI</sequence>
<dbReference type="PANTHER" id="PTHR14074:SF29">
    <property type="entry name" value="DICER-RELATED HELICASE"/>
    <property type="match status" value="1"/>
</dbReference>
<evidence type="ECO:0000256" key="6">
    <source>
        <dbReference type="ARBA" id="ARBA00049390"/>
    </source>
</evidence>
<keyword evidence="4" id="KW-0067">ATP-binding</keyword>
<dbReference type="InterPro" id="IPR021673">
    <property type="entry name" value="RLR_CTR"/>
</dbReference>
<dbReference type="SUPFAM" id="SSF52540">
    <property type="entry name" value="P-loop containing nucleoside triphosphate hydrolases"/>
    <property type="match status" value="2"/>
</dbReference>
<evidence type="ECO:0000313" key="10">
    <source>
        <dbReference type="EMBL" id="VBB31600.1"/>
    </source>
</evidence>
<evidence type="ECO:0008006" key="12">
    <source>
        <dbReference type="Google" id="ProtNLM"/>
    </source>
</evidence>
<keyword evidence="3" id="KW-0547">Nucleotide-binding</keyword>
<dbReference type="InterPro" id="IPR038557">
    <property type="entry name" value="RLR_C_sf"/>
</dbReference>
<gene>
    <name evidence="10" type="ORF">NAV_LOCUS6391</name>
</gene>
<feature type="domain" description="RLR CTR" evidence="9">
    <location>
        <begin position="860"/>
        <end position="991"/>
    </location>
</feature>
<evidence type="ECO:0000256" key="2">
    <source>
        <dbReference type="ARBA" id="ARBA00022588"/>
    </source>
</evidence>
<dbReference type="GO" id="GO:0003676">
    <property type="term" value="F:nucleic acid binding"/>
    <property type="evidence" value="ECO:0007669"/>
    <property type="project" value="InterPro"/>
</dbReference>
<dbReference type="Pfam" id="PF00270">
    <property type="entry name" value="DEAD"/>
    <property type="match status" value="1"/>
</dbReference>
<evidence type="ECO:0000256" key="4">
    <source>
        <dbReference type="ARBA" id="ARBA00022840"/>
    </source>
</evidence>